<comment type="caution">
    <text evidence="1">The sequence shown here is derived from an EMBL/GenBank/DDBJ whole genome shotgun (WGS) entry which is preliminary data.</text>
</comment>
<sequence length="157" mass="17725">MTSQLKQKRIDDGRLKYNADSIIKIDESSAFEIPLTEVPSGFNSNDKMKTNNAIRHWSMSVKAPRAYIVSQEQRVEVPAIFSQKYIKLQPFICFYKTLAGACGETLSLLEDLKKDHKATLRSEDISRLSFSHTIDLVIIRLVEGSHENIAAGRVQLA</sequence>
<reference evidence="1 2" key="1">
    <citation type="submission" date="2024-04" db="EMBL/GenBank/DDBJ databases">
        <title>Symmetric and asymmetric DNA N6-adenine methylation regulates different biological responses in Mucorales.</title>
        <authorList>
            <consortium name="Lawrence Berkeley National Laboratory"/>
            <person name="Lax C."/>
            <person name="Mondo S.J."/>
            <person name="Osorio-Concepcion M."/>
            <person name="Muszewska A."/>
            <person name="Corrochano-Luque M."/>
            <person name="Gutierrez G."/>
            <person name="Riley R."/>
            <person name="Lipzen A."/>
            <person name="Guo J."/>
            <person name="Hundley H."/>
            <person name="Amirebrahimi M."/>
            <person name="Ng V."/>
            <person name="Lorenzo-Gutierrez D."/>
            <person name="Binder U."/>
            <person name="Yang J."/>
            <person name="Song Y."/>
            <person name="Canovas D."/>
            <person name="Navarro E."/>
            <person name="Freitag M."/>
            <person name="Gabaldon T."/>
            <person name="Grigoriev I.V."/>
            <person name="Corrochano L.M."/>
            <person name="Nicolas F.E."/>
            <person name="Garre V."/>
        </authorList>
    </citation>
    <scope>NUCLEOTIDE SEQUENCE [LARGE SCALE GENOMIC DNA]</scope>
    <source>
        <strain evidence="1 2">L51</strain>
    </source>
</reference>
<name>A0ABR3APS6_PHYBL</name>
<dbReference type="Proteomes" id="UP001448207">
    <property type="component" value="Unassembled WGS sequence"/>
</dbReference>
<protein>
    <submittedName>
        <fullName evidence="1">Uncharacterized protein</fullName>
    </submittedName>
</protein>
<proteinExistence type="predicted"/>
<keyword evidence="2" id="KW-1185">Reference proteome</keyword>
<dbReference type="EMBL" id="JBCLYO010000029">
    <property type="protein sequence ID" value="KAL0076977.1"/>
    <property type="molecule type" value="Genomic_DNA"/>
</dbReference>
<evidence type="ECO:0000313" key="1">
    <source>
        <dbReference type="EMBL" id="KAL0076977.1"/>
    </source>
</evidence>
<organism evidence="1 2">
    <name type="scientific">Phycomyces blakesleeanus</name>
    <dbReference type="NCBI Taxonomy" id="4837"/>
    <lineage>
        <taxon>Eukaryota</taxon>
        <taxon>Fungi</taxon>
        <taxon>Fungi incertae sedis</taxon>
        <taxon>Mucoromycota</taxon>
        <taxon>Mucoromycotina</taxon>
        <taxon>Mucoromycetes</taxon>
        <taxon>Mucorales</taxon>
        <taxon>Phycomycetaceae</taxon>
        <taxon>Phycomyces</taxon>
    </lineage>
</organism>
<evidence type="ECO:0000313" key="2">
    <source>
        <dbReference type="Proteomes" id="UP001448207"/>
    </source>
</evidence>
<gene>
    <name evidence="1" type="ORF">J3Q64DRAFT_1811302</name>
</gene>
<accession>A0ABR3APS6</accession>